<reference evidence="8 9" key="1">
    <citation type="submission" date="2015-11" db="EMBL/GenBank/DDBJ databases">
        <title>Genomic analysis of 38 Legionella species identifies large and diverse effector repertoires.</title>
        <authorList>
            <person name="Burstein D."/>
            <person name="Amaro F."/>
            <person name="Zusman T."/>
            <person name="Lifshitz Z."/>
            <person name="Cohen O."/>
            <person name="Gilbert J.A."/>
            <person name="Pupko T."/>
            <person name="Shuman H.A."/>
            <person name="Segal G."/>
        </authorList>
    </citation>
    <scope>NUCLEOTIDE SEQUENCE [LARGE SCALE GENOMIC DNA]</scope>
    <source>
        <strain evidence="8 9">Mt.St.Helens-9</strain>
    </source>
</reference>
<keyword evidence="4 6" id="KW-1133">Transmembrane helix</keyword>
<keyword evidence="2" id="KW-0813">Transport</keyword>
<evidence type="ECO:0000256" key="1">
    <source>
        <dbReference type="ARBA" id="ARBA00004141"/>
    </source>
</evidence>
<dbReference type="InterPro" id="IPR011701">
    <property type="entry name" value="MFS"/>
</dbReference>
<dbReference type="STRING" id="452.Lspi_2253"/>
<evidence type="ECO:0000256" key="5">
    <source>
        <dbReference type="ARBA" id="ARBA00023136"/>
    </source>
</evidence>
<feature type="transmembrane region" description="Helical" evidence="6">
    <location>
        <begin position="302"/>
        <end position="325"/>
    </location>
</feature>
<feature type="transmembrane region" description="Helical" evidence="6">
    <location>
        <begin position="245"/>
        <end position="264"/>
    </location>
</feature>
<gene>
    <name evidence="8" type="ORF">Lspi_2253</name>
</gene>
<name>A0A0W0YXN2_LEGSP</name>
<feature type="transmembrane region" description="Helical" evidence="6">
    <location>
        <begin position="44"/>
        <end position="63"/>
    </location>
</feature>
<feature type="transmembrane region" description="Helical" evidence="6">
    <location>
        <begin position="133"/>
        <end position="154"/>
    </location>
</feature>
<evidence type="ECO:0000259" key="7">
    <source>
        <dbReference type="PROSITE" id="PS50850"/>
    </source>
</evidence>
<feature type="transmembrane region" description="Helical" evidence="6">
    <location>
        <begin position="365"/>
        <end position="386"/>
    </location>
</feature>
<dbReference type="AlphaFoldDB" id="A0A0W0YXN2"/>
<feature type="transmembrane region" description="Helical" evidence="6">
    <location>
        <begin position="337"/>
        <end position="359"/>
    </location>
</feature>
<organism evidence="8 9">
    <name type="scientific">Legionella spiritensis</name>
    <dbReference type="NCBI Taxonomy" id="452"/>
    <lineage>
        <taxon>Bacteria</taxon>
        <taxon>Pseudomonadati</taxon>
        <taxon>Pseudomonadota</taxon>
        <taxon>Gammaproteobacteria</taxon>
        <taxon>Legionellales</taxon>
        <taxon>Legionellaceae</taxon>
        <taxon>Legionella</taxon>
    </lineage>
</organism>
<feature type="transmembrane region" description="Helical" evidence="6">
    <location>
        <begin position="7"/>
        <end position="32"/>
    </location>
</feature>
<dbReference type="SUPFAM" id="SSF103473">
    <property type="entry name" value="MFS general substrate transporter"/>
    <property type="match status" value="1"/>
</dbReference>
<protein>
    <submittedName>
        <fullName evidence="8">Major facilitator superfamily (MFS) transporter</fullName>
    </submittedName>
</protein>
<dbReference type="PROSITE" id="PS50850">
    <property type="entry name" value="MFS"/>
    <property type="match status" value="1"/>
</dbReference>
<feature type="transmembrane region" description="Helical" evidence="6">
    <location>
        <begin position="276"/>
        <end position="296"/>
    </location>
</feature>
<feature type="transmembrane region" description="Helical" evidence="6">
    <location>
        <begin position="98"/>
        <end position="121"/>
    </location>
</feature>
<dbReference type="InterPro" id="IPR020846">
    <property type="entry name" value="MFS_dom"/>
</dbReference>
<keyword evidence="5 6" id="KW-0472">Membrane</keyword>
<evidence type="ECO:0000313" key="8">
    <source>
        <dbReference type="EMBL" id="KTD61623.1"/>
    </source>
</evidence>
<keyword evidence="3 6" id="KW-0812">Transmembrane</keyword>
<dbReference type="PANTHER" id="PTHR23502">
    <property type="entry name" value="MAJOR FACILITATOR SUPERFAMILY"/>
    <property type="match status" value="1"/>
</dbReference>
<feature type="transmembrane region" description="Helical" evidence="6">
    <location>
        <begin position="204"/>
        <end position="225"/>
    </location>
</feature>
<dbReference type="Pfam" id="PF07690">
    <property type="entry name" value="MFS_1"/>
    <property type="match status" value="1"/>
</dbReference>
<dbReference type="PANTHER" id="PTHR23502:SF132">
    <property type="entry name" value="POLYAMINE TRANSPORTER 2-RELATED"/>
    <property type="match status" value="1"/>
</dbReference>
<feature type="transmembrane region" description="Helical" evidence="6">
    <location>
        <begin position="75"/>
        <end position="92"/>
    </location>
</feature>
<keyword evidence="9" id="KW-1185">Reference proteome</keyword>
<feature type="transmembrane region" description="Helical" evidence="6">
    <location>
        <begin position="160"/>
        <end position="183"/>
    </location>
</feature>
<dbReference type="Gene3D" id="1.20.1720.10">
    <property type="entry name" value="Multidrug resistance protein D"/>
    <property type="match status" value="1"/>
</dbReference>
<dbReference type="PATRIC" id="fig|452.5.peg.2484"/>
<evidence type="ECO:0000313" key="9">
    <source>
        <dbReference type="Proteomes" id="UP000054877"/>
    </source>
</evidence>
<accession>A0A0W0YXN2</accession>
<dbReference type="RefSeq" id="WP_058484163.1">
    <property type="nucleotide sequence ID" value="NZ_CAAAII010000001.1"/>
</dbReference>
<evidence type="ECO:0000256" key="2">
    <source>
        <dbReference type="ARBA" id="ARBA00022448"/>
    </source>
</evidence>
<feature type="domain" description="Major facilitator superfamily (MFS) profile" evidence="7">
    <location>
        <begin position="1"/>
        <end position="387"/>
    </location>
</feature>
<dbReference type="Proteomes" id="UP000054877">
    <property type="component" value="Unassembled WGS sequence"/>
</dbReference>
<comment type="subcellular location">
    <subcellularLocation>
        <location evidence="1">Membrane</location>
        <topology evidence="1">Multi-pass membrane protein</topology>
    </subcellularLocation>
</comment>
<dbReference type="GO" id="GO:0022857">
    <property type="term" value="F:transmembrane transporter activity"/>
    <property type="evidence" value="ECO:0007669"/>
    <property type="project" value="InterPro"/>
</dbReference>
<dbReference type="GO" id="GO:0005886">
    <property type="term" value="C:plasma membrane"/>
    <property type="evidence" value="ECO:0007669"/>
    <property type="project" value="TreeGrafter"/>
</dbReference>
<evidence type="ECO:0000256" key="3">
    <source>
        <dbReference type="ARBA" id="ARBA00022692"/>
    </source>
</evidence>
<dbReference type="InterPro" id="IPR036259">
    <property type="entry name" value="MFS_trans_sf"/>
</dbReference>
<dbReference type="OrthoDB" id="5653806at2"/>
<evidence type="ECO:0000256" key="4">
    <source>
        <dbReference type="ARBA" id="ARBA00022989"/>
    </source>
</evidence>
<sequence length="395" mass="42443">MISNTRLAWLISYIATASISAAIITPALPIIALQYHLSQGAVEWLVTAFLIGYVIGQLIYAPLANRLGRVTALRIGLTINLAGILVCIAAIYSQEYWLLVAGRLVSALGAAGGLTCTLMLINEWLPETQRRAAMAYSILAFTLGIGIAVTLGGFITEYGQWAWCFGVLLVHGVSLLAGTIWLRETLTEVQPINFPSIIQGYRRVLASPMLLLFSVVVGFCSAIGYCFSAAGPQIAEQFLHLSAAGYGWWNLLNMAGMLGGGLWARRLMLNMAAKQVVYIGLAGCALGLCNLIVMVIHHSASALWFFSSSTVLYLFGGLLFAGGSFQASSAIMDKGNGSAMLSFINMSTATLSVMVMGYLSRNPLLAFIEILSVLWIVITVCLLTHVSQQAVELQK</sequence>
<comment type="caution">
    <text evidence="8">The sequence shown here is derived from an EMBL/GenBank/DDBJ whole genome shotgun (WGS) entry which is preliminary data.</text>
</comment>
<evidence type="ECO:0000256" key="6">
    <source>
        <dbReference type="SAM" id="Phobius"/>
    </source>
</evidence>
<proteinExistence type="predicted"/>
<dbReference type="EMBL" id="LNYX01000031">
    <property type="protein sequence ID" value="KTD61623.1"/>
    <property type="molecule type" value="Genomic_DNA"/>
</dbReference>